<dbReference type="Gene3D" id="3.40.50.360">
    <property type="match status" value="1"/>
</dbReference>
<dbReference type="EMBL" id="LOCK01000009">
    <property type="protein sequence ID" value="KTE93054.1"/>
    <property type="molecule type" value="Genomic_DNA"/>
</dbReference>
<dbReference type="RefSeq" id="WP_011461682.1">
    <property type="nucleotide sequence ID" value="NZ_LOCK01000009.1"/>
</dbReference>
<evidence type="ECO:0000313" key="5">
    <source>
        <dbReference type="Proteomes" id="UP000054623"/>
    </source>
</evidence>
<keyword evidence="2" id="KW-0288">FMN</keyword>
<organism evidence="4 5">
    <name type="scientific">Desulfitobacterium hafniense</name>
    <name type="common">Desulfitobacterium frappieri</name>
    <dbReference type="NCBI Taxonomy" id="49338"/>
    <lineage>
        <taxon>Bacteria</taxon>
        <taxon>Bacillati</taxon>
        <taxon>Bacillota</taxon>
        <taxon>Clostridia</taxon>
        <taxon>Eubacteriales</taxon>
        <taxon>Desulfitobacteriaceae</taxon>
        <taxon>Desulfitobacterium</taxon>
    </lineage>
</organism>
<dbReference type="AlphaFoldDB" id="A0A0W1JP49"/>
<name>A0A0W1JP49_DESHA</name>
<dbReference type="PANTHER" id="PTHR43278">
    <property type="entry name" value="NAD(P)H-DEPENDENT FMN-CONTAINING OXIDOREDUCTASE YWQN-RELATED"/>
    <property type="match status" value="1"/>
</dbReference>
<gene>
    <name evidence="4" type="ORF">AT727_16450</name>
</gene>
<sequence>MKVIAVNGGPRKQWNTATLLHKALEGAQSAGAETDLFHLYDLNYKGCISCFGCKRKNSSRIGHCVLKDELTPLLEEVLKCDALLLGSPIYFGNVTGAMRSFLERLFFSLLSYNEGQRTVFPRKVASGFIYTMNVPEDFLPQLGYEAVFKANARSLELLNGPSEYLLATDTYQFDNYSNYEASRFNEQHKAQVRQERFPQDCRQAFDLGARLSGRNAE</sequence>
<dbReference type="SUPFAM" id="SSF52218">
    <property type="entry name" value="Flavoproteins"/>
    <property type="match status" value="1"/>
</dbReference>
<evidence type="ECO:0000313" key="4">
    <source>
        <dbReference type="EMBL" id="KTE93054.1"/>
    </source>
</evidence>
<dbReference type="PANTHER" id="PTHR43278:SF2">
    <property type="entry name" value="IRON-SULFUR FLAVOPROTEIN"/>
    <property type="match status" value="1"/>
</dbReference>
<dbReference type="GO" id="GO:0016491">
    <property type="term" value="F:oxidoreductase activity"/>
    <property type="evidence" value="ECO:0007669"/>
    <property type="project" value="InterPro"/>
</dbReference>
<proteinExistence type="predicted"/>
<evidence type="ECO:0000256" key="2">
    <source>
        <dbReference type="ARBA" id="ARBA00022643"/>
    </source>
</evidence>
<dbReference type="InterPro" id="IPR051796">
    <property type="entry name" value="ISF_SsuE-like"/>
</dbReference>
<dbReference type="Proteomes" id="UP000054623">
    <property type="component" value="Unassembled WGS sequence"/>
</dbReference>
<evidence type="ECO:0000256" key="1">
    <source>
        <dbReference type="ARBA" id="ARBA00022630"/>
    </source>
</evidence>
<accession>A0A0W1JP49</accession>
<dbReference type="InterPro" id="IPR005025">
    <property type="entry name" value="FMN_Rdtase-like_dom"/>
</dbReference>
<dbReference type="Pfam" id="PF03358">
    <property type="entry name" value="FMN_red"/>
    <property type="match status" value="1"/>
</dbReference>
<comment type="caution">
    <text evidence="4">The sequence shown here is derived from an EMBL/GenBank/DDBJ whole genome shotgun (WGS) entry which is preliminary data.</text>
</comment>
<keyword evidence="1" id="KW-0285">Flavoprotein</keyword>
<protein>
    <submittedName>
        <fullName evidence="4">Flavodoxin</fullName>
    </submittedName>
</protein>
<feature type="domain" description="NADPH-dependent FMN reductase-like" evidence="3">
    <location>
        <begin position="1"/>
        <end position="124"/>
    </location>
</feature>
<dbReference type="InterPro" id="IPR029039">
    <property type="entry name" value="Flavoprotein-like_sf"/>
</dbReference>
<reference evidence="4 5" key="1">
    <citation type="submission" date="2015-12" db="EMBL/GenBank/DDBJ databases">
        <title>Draft Genome Sequence of Desulfitobacterium hafniense Strain DH, a Sulfate-reducing Bacterium Isolated from Paddy Soils.</title>
        <authorList>
            <person name="Bao P."/>
            <person name="Zhang X."/>
            <person name="Li G."/>
        </authorList>
    </citation>
    <scope>NUCLEOTIDE SEQUENCE [LARGE SCALE GENOMIC DNA]</scope>
    <source>
        <strain evidence="4 5">DH</strain>
    </source>
</reference>
<evidence type="ECO:0000259" key="3">
    <source>
        <dbReference type="Pfam" id="PF03358"/>
    </source>
</evidence>
<dbReference type="OrthoDB" id="6398207at2"/>